<comment type="caution">
    <text evidence="4">The sequence shown here is derived from an EMBL/GenBank/DDBJ whole genome shotgun (WGS) entry which is preliminary data.</text>
</comment>
<keyword evidence="3" id="KW-0560">Oxidoreductase</keyword>
<dbReference type="PROSITE" id="PS51355">
    <property type="entry name" value="GLUTATHIONE_PEROXID_3"/>
    <property type="match status" value="1"/>
</dbReference>
<keyword evidence="2 4" id="KW-0575">Peroxidase</keyword>
<gene>
    <name evidence="4" type="primary">Gpx4</name>
    <name evidence="4" type="ORF">AREINT_R03831</name>
</gene>
<evidence type="ECO:0000256" key="3">
    <source>
        <dbReference type="ARBA" id="ARBA00023002"/>
    </source>
</evidence>
<dbReference type="AlphaFoldDB" id="A0A7L0HXA4"/>
<name>A0A7L0HXA4_AREIN</name>
<evidence type="ECO:0000256" key="1">
    <source>
        <dbReference type="ARBA" id="ARBA00006926"/>
    </source>
</evidence>
<reference evidence="4 5" key="1">
    <citation type="submission" date="2019-09" db="EMBL/GenBank/DDBJ databases">
        <title>Bird 10,000 Genomes (B10K) Project - Family phase.</title>
        <authorList>
            <person name="Zhang G."/>
        </authorList>
    </citation>
    <scope>NUCLEOTIDE SEQUENCE [LARGE SCALE GENOMIC DNA]</scope>
    <source>
        <strain evidence="4">B10K-DU-005-73</strain>
        <tissue evidence="4">Liver</tissue>
    </source>
</reference>
<dbReference type="Proteomes" id="UP000541811">
    <property type="component" value="Unassembled WGS sequence"/>
</dbReference>
<sequence length="44" mass="4902">CAQAGDWHSAKAIYDFHARDIDGNDVSLEKYRGYVCIITNVASK</sequence>
<dbReference type="Gene3D" id="3.40.30.10">
    <property type="entry name" value="Glutaredoxin"/>
    <property type="match status" value="1"/>
</dbReference>
<feature type="non-terminal residue" evidence="4">
    <location>
        <position position="1"/>
    </location>
</feature>
<protein>
    <submittedName>
        <fullName evidence="4">GPX4 peroxidase</fullName>
    </submittedName>
</protein>
<dbReference type="InterPro" id="IPR000889">
    <property type="entry name" value="Glutathione_peroxidase"/>
</dbReference>
<dbReference type="Pfam" id="PF00255">
    <property type="entry name" value="GSHPx"/>
    <property type="match status" value="1"/>
</dbReference>
<proteinExistence type="inferred from homology"/>
<dbReference type="SUPFAM" id="SSF52833">
    <property type="entry name" value="Thioredoxin-like"/>
    <property type="match status" value="1"/>
</dbReference>
<dbReference type="InterPro" id="IPR036249">
    <property type="entry name" value="Thioredoxin-like_sf"/>
</dbReference>
<evidence type="ECO:0000313" key="4">
    <source>
        <dbReference type="EMBL" id="NXK24554.1"/>
    </source>
</evidence>
<dbReference type="GO" id="GO:0006979">
    <property type="term" value="P:response to oxidative stress"/>
    <property type="evidence" value="ECO:0007669"/>
    <property type="project" value="InterPro"/>
</dbReference>
<dbReference type="GO" id="GO:0004601">
    <property type="term" value="F:peroxidase activity"/>
    <property type="evidence" value="ECO:0007669"/>
    <property type="project" value="UniProtKB-KW"/>
</dbReference>
<feature type="non-terminal residue" evidence="4">
    <location>
        <position position="44"/>
    </location>
</feature>
<evidence type="ECO:0000256" key="2">
    <source>
        <dbReference type="ARBA" id="ARBA00022559"/>
    </source>
</evidence>
<comment type="similarity">
    <text evidence="1">Belongs to the glutathione peroxidase family.</text>
</comment>
<keyword evidence="5" id="KW-1185">Reference proteome</keyword>
<dbReference type="EMBL" id="VXAK01017906">
    <property type="protein sequence ID" value="NXK24554.1"/>
    <property type="molecule type" value="Genomic_DNA"/>
</dbReference>
<accession>A0A7L0HXA4</accession>
<evidence type="ECO:0000313" key="5">
    <source>
        <dbReference type="Proteomes" id="UP000541811"/>
    </source>
</evidence>
<organism evidence="4 5">
    <name type="scientific">Arenaria interpres</name>
    <name type="common">Ruddy turnstone</name>
    <name type="synonym">Tringa interpres</name>
    <dbReference type="NCBI Taxonomy" id="54971"/>
    <lineage>
        <taxon>Eukaryota</taxon>
        <taxon>Metazoa</taxon>
        <taxon>Chordata</taxon>
        <taxon>Craniata</taxon>
        <taxon>Vertebrata</taxon>
        <taxon>Euteleostomi</taxon>
        <taxon>Archelosauria</taxon>
        <taxon>Archosauria</taxon>
        <taxon>Dinosauria</taxon>
        <taxon>Saurischia</taxon>
        <taxon>Theropoda</taxon>
        <taxon>Coelurosauria</taxon>
        <taxon>Aves</taxon>
        <taxon>Neognathae</taxon>
        <taxon>Neoaves</taxon>
        <taxon>Charadriiformes</taxon>
        <taxon>Scolopacidae</taxon>
        <taxon>Arenaria</taxon>
    </lineage>
</organism>